<name>A0ABU0JMX3_HATLI</name>
<dbReference type="Proteomes" id="UP001224418">
    <property type="component" value="Unassembled WGS sequence"/>
</dbReference>
<reference evidence="4 5" key="1">
    <citation type="submission" date="2023-07" db="EMBL/GenBank/DDBJ databases">
        <title>Genomic Encyclopedia of Type Strains, Phase IV (KMG-IV): sequencing the most valuable type-strain genomes for metagenomic binning, comparative biology and taxonomic classification.</title>
        <authorList>
            <person name="Goeker M."/>
        </authorList>
    </citation>
    <scope>NUCLEOTIDE SEQUENCE [LARGE SCALE GENOMIC DNA]</scope>
    <source>
        <strain evidence="4 5">DSM 1400</strain>
    </source>
</reference>
<keyword evidence="5" id="KW-1185">Reference proteome</keyword>
<dbReference type="Gene3D" id="2.70.70.10">
    <property type="entry name" value="Glucose Permease (Domain IIA)"/>
    <property type="match status" value="1"/>
</dbReference>
<dbReference type="InterPro" id="IPR016047">
    <property type="entry name" value="M23ase_b-sheet_dom"/>
</dbReference>
<dbReference type="Pfam" id="PF01551">
    <property type="entry name" value="Peptidase_M23"/>
    <property type="match status" value="1"/>
</dbReference>
<feature type="transmembrane region" description="Helical" evidence="2">
    <location>
        <begin position="24"/>
        <end position="43"/>
    </location>
</feature>
<accession>A0ABU0JMX3</accession>
<feature type="domain" description="M23ase beta-sheet core" evidence="3">
    <location>
        <begin position="148"/>
        <end position="245"/>
    </location>
</feature>
<keyword evidence="2" id="KW-0472">Membrane</keyword>
<feature type="region of interest" description="Disordered" evidence="1">
    <location>
        <begin position="59"/>
        <end position="81"/>
    </location>
</feature>
<dbReference type="PANTHER" id="PTHR21666">
    <property type="entry name" value="PEPTIDASE-RELATED"/>
    <property type="match status" value="1"/>
</dbReference>
<dbReference type="InterPro" id="IPR050570">
    <property type="entry name" value="Cell_wall_metabolism_enzyme"/>
</dbReference>
<evidence type="ECO:0000259" key="3">
    <source>
        <dbReference type="Pfam" id="PF01551"/>
    </source>
</evidence>
<gene>
    <name evidence="4" type="ORF">QOZ93_000110</name>
</gene>
<dbReference type="InterPro" id="IPR011055">
    <property type="entry name" value="Dup_hybrid_motif"/>
</dbReference>
<dbReference type="RefSeq" id="WP_307354714.1">
    <property type="nucleotide sequence ID" value="NZ_BAAACJ010000024.1"/>
</dbReference>
<dbReference type="GO" id="GO:0016787">
    <property type="term" value="F:hydrolase activity"/>
    <property type="evidence" value="ECO:0007669"/>
    <property type="project" value="UniProtKB-KW"/>
</dbReference>
<evidence type="ECO:0000256" key="2">
    <source>
        <dbReference type="SAM" id="Phobius"/>
    </source>
</evidence>
<keyword evidence="4" id="KW-0378">Hydrolase</keyword>
<comment type="caution">
    <text evidence="4">The sequence shown here is derived from an EMBL/GenBank/DDBJ whole genome shotgun (WGS) entry which is preliminary data.</text>
</comment>
<keyword evidence="2" id="KW-0812">Transmembrane</keyword>
<organism evidence="4 5">
    <name type="scientific">Hathewaya limosa</name>
    <name type="common">Clostridium limosum</name>
    <dbReference type="NCBI Taxonomy" id="1536"/>
    <lineage>
        <taxon>Bacteria</taxon>
        <taxon>Bacillati</taxon>
        <taxon>Bacillota</taxon>
        <taxon>Clostridia</taxon>
        <taxon>Eubacteriales</taxon>
        <taxon>Clostridiaceae</taxon>
        <taxon>Hathewaya</taxon>
    </lineage>
</organism>
<sequence length="264" mass="29284">MNNKSNNMENSKGSFANFLKKESFYVILFICLCIVAAVAALTINSKKMDTAKVQNANKTAMENQSKKQDPNNALFVKNEKENNKVEKDENIKVRKSGKTLKEASESVANNVKVQFTKPVEGKLIQGYSEIPVLASEDSNGNSKTYKTNLGINIQSKVGTPVKAAADGVVEEIGENPKGYGYMVVINHQNGYKTVYSNLDQKVLIKKGDKVTQGQEVAKIGNTTLRVSNNKSEGSYLHFSMLEGNESFKKLDYENKYIDPCKFIK</sequence>
<dbReference type="EMBL" id="JAUSWN010000001">
    <property type="protein sequence ID" value="MDQ0478409.1"/>
    <property type="molecule type" value="Genomic_DNA"/>
</dbReference>
<evidence type="ECO:0000313" key="4">
    <source>
        <dbReference type="EMBL" id="MDQ0478409.1"/>
    </source>
</evidence>
<dbReference type="PANTHER" id="PTHR21666:SF270">
    <property type="entry name" value="MUREIN HYDROLASE ACTIVATOR ENVC"/>
    <property type="match status" value="1"/>
</dbReference>
<evidence type="ECO:0000256" key="1">
    <source>
        <dbReference type="SAM" id="MobiDB-lite"/>
    </source>
</evidence>
<proteinExistence type="predicted"/>
<dbReference type="SUPFAM" id="SSF51261">
    <property type="entry name" value="Duplicated hybrid motif"/>
    <property type="match status" value="1"/>
</dbReference>
<keyword evidence="2" id="KW-1133">Transmembrane helix</keyword>
<dbReference type="CDD" id="cd12797">
    <property type="entry name" value="M23_peptidase"/>
    <property type="match status" value="1"/>
</dbReference>
<protein>
    <submittedName>
        <fullName evidence="4">Murein DD-endopeptidase MepM/ murein hydrolase activator NlpD</fullName>
    </submittedName>
</protein>
<evidence type="ECO:0000313" key="5">
    <source>
        <dbReference type="Proteomes" id="UP001224418"/>
    </source>
</evidence>